<keyword evidence="1" id="KW-1185">Reference proteome</keyword>
<dbReference type="WBParaSite" id="scaffold14681_cov289.g17567">
    <property type="protein sequence ID" value="scaffold14681_cov289.g17567"/>
    <property type="gene ID" value="scaffold14681_cov289.g17567"/>
</dbReference>
<reference evidence="2" key="1">
    <citation type="submission" date="2022-11" db="UniProtKB">
        <authorList>
            <consortium name="WormBaseParasite"/>
        </authorList>
    </citation>
    <scope>IDENTIFICATION</scope>
</reference>
<sequence>MKIQGLHVLHAQHGQRIAWPCMEWWLVGVLVVRLRHWAEQWPNDDLQLCSSSCALRCQHGLELLGQWLEPCMALVWFLELGVVRVYIRQLVYMVAHQQLQPSW</sequence>
<evidence type="ECO:0000313" key="2">
    <source>
        <dbReference type="WBParaSite" id="scaffold14681_cov289.g17567"/>
    </source>
</evidence>
<protein>
    <submittedName>
        <fullName evidence="2">Uncharacterized protein</fullName>
    </submittedName>
</protein>
<dbReference type="AlphaFoldDB" id="A0A915LML0"/>
<name>A0A915LML0_MELJA</name>
<organism evidence="1 2">
    <name type="scientific">Meloidogyne javanica</name>
    <name type="common">Root-knot nematode worm</name>
    <dbReference type="NCBI Taxonomy" id="6303"/>
    <lineage>
        <taxon>Eukaryota</taxon>
        <taxon>Metazoa</taxon>
        <taxon>Ecdysozoa</taxon>
        <taxon>Nematoda</taxon>
        <taxon>Chromadorea</taxon>
        <taxon>Rhabditida</taxon>
        <taxon>Tylenchina</taxon>
        <taxon>Tylenchomorpha</taxon>
        <taxon>Tylenchoidea</taxon>
        <taxon>Meloidogynidae</taxon>
        <taxon>Meloidogyninae</taxon>
        <taxon>Meloidogyne</taxon>
        <taxon>Meloidogyne incognita group</taxon>
    </lineage>
</organism>
<proteinExistence type="predicted"/>
<evidence type="ECO:0000313" key="1">
    <source>
        <dbReference type="Proteomes" id="UP000887561"/>
    </source>
</evidence>
<dbReference type="Proteomes" id="UP000887561">
    <property type="component" value="Unplaced"/>
</dbReference>
<accession>A0A915LML0</accession>